<evidence type="ECO:0000313" key="1">
    <source>
        <dbReference type="EMBL" id="WXC79186.1"/>
    </source>
</evidence>
<organism evidence="1 2">
    <name type="scientific">Bradyrhizobium septentrionale</name>
    <dbReference type="NCBI Taxonomy" id="1404411"/>
    <lineage>
        <taxon>Bacteria</taxon>
        <taxon>Pseudomonadati</taxon>
        <taxon>Pseudomonadota</taxon>
        <taxon>Alphaproteobacteria</taxon>
        <taxon>Hyphomicrobiales</taxon>
        <taxon>Nitrobacteraceae</taxon>
        <taxon>Bradyrhizobium</taxon>
    </lineage>
</organism>
<gene>
    <name evidence="1" type="ORF">WDK88_39395</name>
</gene>
<accession>A0ABZ2NW67</accession>
<proteinExistence type="predicted"/>
<dbReference type="EMBL" id="CP147711">
    <property type="protein sequence ID" value="WXC79186.1"/>
    <property type="molecule type" value="Genomic_DNA"/>
</dbReference>
<reference evidence="1" key="2">
    <citation type="submission" date="2024-03" db="EMBL/GenBank/DDBJ databases">
        <authorList>
            <person name="Bromfield E.S.P."/>
            <person name="Cloutier S."/>
        </authorList>
    </citation>
    <scope>NUCLEOTIDE SEQUENCE</scope>
    <source>
        <strain evidence="1">5S5</strain>
    </source>
</reference>
<reference evidence="1" key="1">
    <citation type="journal article" date="2021" name="Int. J. Syst. Evol. Microbiol.">
        <title>Bradyrhizobium septentrionale sp. nov. (sv. septentrionale) and Bradyrhizobium quebecense sp. nov. (sv. septentrionale) associated with legumes native to Canada possess rearranged symbiosis genes and numerous insertion sequences.</title>
        <authorList>
            <person name="Bromfield E.S.P."/>
            <person name="Cloutier S."/>
        </authorList>
    </citation>
    <scope>NUCLEOTIDE SEQUENCE</scope>
    <source>
        <strain evidence="1">5S5</strain>
    </source>
</reference>
<protein>
    <submittedName>
        <fullName evidence="1">Uncharacterized protein</fullName>
    </submittedName>
</protein>
<dbReference type="Proteomes" id="UP001432046">
    <property type="component" value="Chromosome"/>
</dbReference>
<evidence type="ECO:0000313" key="2">
    <source>
        <dbReference type="Proteomes" id="UP001432046"/>
    </source>
</evidence>
<name>A0ABZ2NW67_9BRAD</name>
<sequence length="41" mass="4349">MQAAVGGTLPGPFAYAERWDEKSDTYLSLAIEGAVNAATLY</sequence>
<keyword evidence="2" id="KW-1185">Reference proteome</keyword>
<dbReference type="RefSeq" id="WP_256459636.1">
    <property type="nucleotide sequence ID" value="NZ_CP147708.1"/>
</dbReference>